<protein>
    <recommendedName>
        <fullName evidence="3">AbiEi antitoxin C-terminal domain-containing protein</fullName>
    </recommendedName>
</protein>
<comment type="caution">
    <text evidence="1">The sequence shown here is derived from an EMBL/GenBank/DDBJ whole genome shotgun (WGS) entry which is preliminary data.</text>
</comment>
<name>A0A2H0KP13_9BACT</name>
<gene>
    <name evidence="1" type="ORF">COV86_04030</name>
</gene>
<dbReference type="EMBL" id="PCVL01000060">
    <property type="protein sequence ID" value="PIQ72253.1"/>
    <property type="molecule type" value="Genomic_DNA"/>
</dbReference>
<accession>A0A2H0KP13</accession>
<evidence type="ECO:0008006" key="3">
    <source>
        <dbReference type="Google" id="ProtNLM"/>
    </source>
</evidence>
<reference evidence="1 2" key="1">
    <citation type="submission" date="2017-09" db="EMBL/GenBank/DDBJ databases">
        <title>Depth-based differentiation of microbial function through sediment-hosted aquifers and enrichment of novel symbionts in the deep terrestrial subsurface.</title>
        <authorList>
            <person name="Probst A.J."/>
            <person name="Ladd B."/>
            <person name="Jarett J.K."/>
            <person name="Geller-Mcgrath D.E."/>
            <person name="Sieber C.M."/>
            <person name="Emerson J.B."/>
            <person name="Anantharaman K."/>
            <person name="Thomas B.C."/>
            <person name="Malmstrom R."/>
            <person name="Stieglmeier M."/>
            <person name="Klingl A."/>
            <person name="Woyke T."/>
            <person name="Ryan C.M."/>
            <person name="Banfield J.F."/>
        </authorList>
    </citation>
    <scope>NUCLEOTIDE SEQUENCE [LARGE SCALE GENOMIC DNA]</scope>
    <source>
        <strain evidence="1">CG11_big_fil_rev_8_21_14_0_20_35_14</strain>
    </source>
</reference>
<proteinExistence type="predicted"/>
<evidence type="ECO:0000313" key="2">
    <source>
        <dbReference type="Proteomes" id="UP000229570"/>
    </source>
</evidence>
<sequence>MEILKLKEMLEKLAYYTKQNLNLYLNKEGESLNYWIKKLINKQILIPIKKGLYVSSFYLDKVREKKEMDKYLEYLASIIRYPSYISLEYALAKYGLIPESTYAITSITIKTTRTYQSKITTFLYRNIKDSLFTGFIEEKYNKQVIKIATPAKALFDYLYFKKFSSPEEIKEYLLETGRINWSALSDSDKKIAKKYFQRTSSKKMNNILKILVNNEIL</sequence>
<organism evidence="1 2">
    <name type="scientific">Candidatus Roizmanbacteria bacterium CG11_big_fil_rev_8_21_14_0_20_35_14</name>
    <dbReference type="NCBI Taxonomy" id="1974855"/>
    <lineage>
        <taxon>Bacteria</taxon>
        <taxon>Candidatus Roizmaniibacteriota</taxon>
    </lineage>
</organism>
<dbReference type="AlphaFoldDB" id="A0A2H0KP13"/>
<dbReference type="Proteomes" id="UP000229570">
    <property type="component" value="Unassembled WGS sequence"/>
</dbReference>
<evidence type="ECO:0000313" key="1">
    <source>
        <dbReference type="EMBL" id="PIQ72253.1"/>
    </source>
</evidence>